<evidence type="ECO:0000256" key="3">
    <source>
        <dbReference type="ARBA" id="ARBA00023163"/>
    </source>
</evidence>
<dbReference type="Gene3D" id="1.10.10.10">
    <property type="entry name" value="Winged helix-like DNA-binding domain superfamily/Winged helix DNA-binding domain"/>
    <property type="match status" value="1"/>
</dbReference>
<evidence type="ECO:0000259" key="4">
    <source>
        <dbReference type="PROSITE" id="PS50949"/>
    </source>
</evidence>
<accession>A0ABV5JH22</accession>
<dbReference type="EMBL" id="JBHMEA010000038">
    <property type="protein sequence ID" value="MFB9232141.1"/>
    <property type="molecule type" value="Genomic_DNA"/>
</dbReference>
<sequence length="214" mass="23929">MSYRKLPTHELVYRKIREMILFGELAPGQAVTIQGLVSVLEVGMTPVREAIRRLTAEGALEFLGNRRICVPVLSVSQLEELTFARLAIEPHLAYLASQKILPEQIEKLSEIDKALNVAIANGDVRAYLEQNYRFHAGLYRISEAHILRSIVSTLWLRVGPSLRVVCGRFGTYNLPDKHQEALDALRIGDADAAANAIKEDLRQGLEQIKMSLGK</sequence>
<dbReference type="Pfam" id="PF00392">
    <property type="entry name" value="GntR"/>
    <property type="match status" value="1"/>
</dbReference>
<evidence type="ECO:0000256" key="2">
    <source>
        <dbReference type="ARBA" id="ARBA00023125"/>
    </source>
</evidence>
<dbReference type="InterPro" id="IPR000524">
    <property type="entry name" value="Tscrpt_reg_HTH_GntR"/>
</dbReference>
<gene>
    <name evidence="5" type="ORF">ACFFUT_10140</name>
</gene>
<evidence type="ECO:0000313" key="5">
    <source>
        <dbReference type="EMBL" id="MFB9232141.1"/>
    </source>
</evidence>
<dbReference type="InterPro" id="IPR011711">
    <property type="entry name" value="GntR_C"/>
</dbReference>
<evidence type="ECO:0000313" key="6">
    <source>
        <dbReference type="Proteomes" id="UP001589683"/>
    </source>
</evidence>
<dbReference type="PANTHER" id="PTHR43537">
    <property type="entry name" value="TRANSCRIPTIONAL REGULATOR, GNTR FAMILY"/>
    <property type="match status" value="1"/>
</dbReference>
<dbReference type="Proteomes" id="UP001589683">
    <property type="component" value="Unassembled WGS sequence"/>
</dbReference>
<dbReference type="InterPro" id="IPR036388">
    <property type="entry name" value="WH-like_DNA-bd_sf"/>
</dbReference>
<dbReference type="SMART" id="SM00345">
    <property type="entry name" value="HTH_GNTR"/>
    <property type="match status" value="1"/>
</dbReference>
<feature type="domain" description="HTH gntR-type" evidence="4">
    <location>
        <begin position="6"/>
        <end position="73"/>
    </location>
</feature>
<dbReference type="InterPro" id="IPR008920">
    <property type="entry name" value="TF_FadR/GntR_C"/>
</dbReference>
<protein>
    <submittedName>
        <fullName evidence="5">GntR family transcriptional regulator</fullName>
    </submittedName>
</protein>
<reference evidence="5 6" key="1">
    <citation type="submission" date="2024-09" db="EMBL/GenBank/DDBJ databases">
        <authorList>
            <person name="Sun Q."/>
            <person name="Mori K."/>
        </authorList>
    </citation>
    <scope>NUCLEOTIDE SEQUENCE [LARGE SCALE GENOMIC DNA]</scope>
    <source>
        <strain evidence="5 6">CECT 8726</strain>
    </source>
</reference>
<keyword evidence="3" id="KW-0804">Transcription</keyword>
<dbReference type="RefSeq" id="WP_213890115.1">
    <property type="nucleotide sequence ID" value="NZ_JAGFNU010000008.1"/>
</dbReference>
<dbReference type="PANTHER" id="PTHR43537:SF39">
    <property type="entry name" value="HTH-TYPE TRANSCRIPTIONAL REGULATOR MCBR"/>
    <property type="match status" value="1"/>
</dbReference>
<dbReference type="Pfam" id="PF07729">
    <property type="entry name" value="FCD"/>
    <property type="match status" value="1"/>
</dbReference>
<dbReference type="Gene3D" id="1.20.120.530">
    <property type="entry name" value="GntR ligand-binding domain-like"/>
    <property type="match status" value="1"/>
</dbReference>
<proteinExistence type="predicted"/>
<dbReference type="SUPFAM" id="SSF46785">
    <property type="entry name" value="Winged helix' DNA-binding domain"/>
    <property type="match status" value="1"/>
</dbReference>
<keyword evidence="1" id="KW-0805">Transcription regulation</keyword>
<dbReference type="SMART" id="SM00895">
    <property type="entry name" value="FCD"/>
    <property type="match status" value="1"/>
</dbReference>
<evidence type="ECO:0000256" key="1">
    <source>
        <dbReference type="ARBA" id="ARBA00023015"/>
    </source>
</evidence>
<dbReference type="InterPro" id="IPR036390">
    <property type="entry name" value="WH_DNA-bd_sf"/>
</dbReference>
<dbReference type="SUPFAM" id="SSF48008">
    <property type="entry name" value="GntR ligand-binding domain-like"/>
    <property type="match status" value="1"/>
</dbReference>
<comment type="caution">
    <text evidence="5">The sequence shown here is derived from an EMBL/GenBank/DDBJ whole genome shotgun (WGS) entry which is preliminary data.</text>
</comment>
<name>A0ABV5JH22_9RHOB</name>
<organism evidence="5 6">
    <name type="scientific">Pseudohalocynthiibacter aestuariivivens</name>
    <dbReference type="NCBI Taxonomy" id="1591409"/>
    <lineage>
        <taxon>Bacteria</taxon>
        <taxon>Pseudomonadati</taxon>
        <taxon>Pseudomonadota</taxon>
        <taxon>Alphaproteobacteria</taxon>
        <taxon>Rhodobacterales</taxon>
        <taxon>Paracoccaceae</taxon>
        <taxon>Pseudohalocynthiibacter</taxon>
    </lineage>
</organism>
<keyword evidence="6" id="KW-1185">Reference proteome</keyword>
<keyword evidence="2" id="KW-0238">DNA-binding</keyword>
<dbReference type="PROSITE" id="PS50949">
    <property type="entry name" value="HTH_GNTR"/>
    <property type="match status" value="1"/>
</dbReference>